<accession>A0A6N9Q4P4</accession>
<name>A0A6N9Q4P4_9BACL</name>
<dbReference type="EMBL" id="SIJB01000028">
    <property type="protein sequence ID" value="NBI29825.1"/>
    <property type="molecule type" value="Genomic_DNA"/>
</dbReference>
<dbReference type="InterPro" id="IPR053145">
    <property type="entry name" value="AB_hydrolase_Est10"/>
</dbReference>
<protein>
    <submittedName>
        <fullName evidence="1">Alpha/beta hydrolase</fullName>
    </submittedName>
</protein>
<sequence length="276" mass="32382">MNMEKLVTFQDRGNILGVLHLPDHYQHESTPIVIYCPGMNGERYEVHRLAVKFARYLCDRGIGFFRFDYYGIGVSDGLYHEMTNTTKVSNVQHALKFLQEENVVQAENVILLGFSDGARIALKTANHSAVNKVMMWSPIIWDIVDDEKQISAENKFIFHPQYKTIMKPWIGLWLGMNYFQDYQNFQLEKEVDHFSGKLLQIYSDDDPIAGYTWSKLQNYKPFIEKSDIHFVNKAGHLFTSVPLENILMEKTYHWILKQFNEEVSEDDHNSEEVWDR</sequence>
<dbReference type="InterPro" id="IPR029058">
    <property type="entry name" value="AB_hydrolase_fold"/>
</dbReference>
<dbReference type="AlphaFoldDB" id="A0A6N9Q4P4"/>
<organism evidence="1 2">
    <name type="scientific">Chengkuizengella marina</name>
    <dbReference type="NCBI Taxonomy" id="2507566"/>
    <lineage>
        <taxon>Bacteria</taxon>
        <taxon>Bacillati</taxon>
        <taxon>Bacillota</taxon>
        <taxon>Bacilli</taxon>
        <taxon>Bacillales</taxon>
        <taxon>Paenibacillaceae</taxon>
        <taxon>Chengkuizengella</taxon>
    </lineage>
</organism>
<dbReference type="Gene3D" id="3.40.50.1820">
    <property type="entry name" value="alpha/beta hydrolase"/>
    <property type="match status" value="1"/>
</dbReference>
<proteinExistence type="predicted"/>
<dbReference type="PANTHER" id="PTHR43265">
    <property type="entry name" value="ESTERASE ESTD"/>
    <property type="match status" value="1"/>
</dbReference>
<dbReference type="Proteomes" id="UP000448943">
    <property type="component" value="Unassembled WGS sequence"/>
</dbReference>
<dbReference type="InterPro" id="IPR010520">
    <property type="entry name" value="FrsA-like"/>
</dbReference>
<dbReference type="Pfam" id="PF06500">
    <property type="entry name" value="FrsA-like"/>
    <property type="match status" value="1"/>
</dbReference>
<keyword evidence="2" id="KW-1185">Reference proteome</keyword>
<dbReference type="SUPFAM" id="SSF53474">
    <property type="entry name" value="alpha/beta-Hydrolases"/>
    <property type="match status" value="1"/>
</dbReference>
<gene>
    <name evidence="1" type="ORF">ERL59_12740</name>
</gene>
<reference evidence="1 2" key="1">
    <citation type="submission" date="2019-01" db="EMBL/GenBank/DDBJ databases">
        <title>Chengkuizengella sp. nov., isolated from deep-sea sediment of East Pacific Ocean.</title>
        <authorList>
            <person name="Yang J."/>
            <person name="Lai Q."/>
            <person name="Shao Z."/>
        </authorList>
    </citation>
    <scope>NUCLEOTIDE SEQUENCE [LARGE SCALE GENOMIC DNA]</scope>
    <source>
        <strain evidence="1 2">YPA3-1-1</strain>
    </source>
</reference>
<dbReference type="PANTHER" id="PTHR43265:SF1">
    <property type="entry name" value="ESTERASE ESTD"/>
    <property type="match status" value="1"/>
</dbReference>
<evidence type="ECO:0000313" key="1">
    <source>
        <dbReference type="EMBL" id="NBI29825.1"/>
    </source>
</evidence>
<dbReference type="OrthoDB" id="9780269at2"/>
<comment type="caution">
    <text evidence="1">The sequence shown here is derived from an EMBL/GenBank/DDBJ whole genome shotgun (WGS) entry which is preliminary data.</text>
</comment>
<evidence type="ECO:0000313" key="2">
    <source>
        <dbReference type="Proteomes" id="UP000448943"/>
    </source>
</evidence>
<dbReference type="GO" id="GO:0052689">
    <property type="term" value="F:carboxylic ester hydrolase activity"/>
    <property type="evidence" value="ECO:0007669"/>
    <property type="project" value="TreeGrafter"/>
</dbReference>
<keyword evidence="1" id="KW-0378">Hydrolase</keyword>